<keyword evidence="1" id="KW-0472">Membrane</keyword>
<keyword evidence="3" id="KW-1185">Reference proteome</keyword>
<feature type="transmembrane region" description="Helical" evidence="1">
    <location>
        <begin position="105"/>
        <end position="123"/>
    </location>
</feature>
<gene>
    <name evidence="2" type="ORF">Nans01_18320</name>
</gene>
<evidence type="ECO:0000313" key="3">
    <source>
        <dbReference type="Proteomes" id="UP001165092"/>
    </source>
</evidence>
<evidence type="ECO:0000256" key="1">
    <source>
        <dbReference type="SAM" id="Phobius"/>
    </source>
</evidence>
<feature type="transmembrane region" description="Helical" evidence="1">
    <location>
        <begin position="43"/>
        <end position="61"/>
    </location>
</feature>
<keyword evidence="1" id="KW-1133">Transmembrane helix</keyword>
<sequence length="136" mass="14453">MASHPTPNGHHEQAPDAHPAWTLWVLGAVAIGYGVVSDLRPDLSTPLLFVLVAAALALAALPRWKRSTGDRPKMSGRARVMRGGVMLVLMALAAAAGVAMRTFDVPYPTTIGITVVVLTIPLWRGLLNRAARTAEV</sequence>
<organism evidence="2 3">
    <name type="scientific">Nocardiopsis ansamitocini</name>
    <dbReference type="NCBI Taxonomy" id="1670832"/>
    <lineage>
        <taxon>Bacteria</taxon>
        <taxon>Bacillati</taxon>
        <taxon>Actinomycetota</taxon>
        <taxon>Actinomycetes</taxon>
        <taxon>Streptosporangiales</taxon>
        <taxon>Nocardiopsidaceae</taxon>
        <taxon>Nocardiopsis</taxon>
    </lineage>
</organism>
<comment type="caution">
    <text evidence="2">The sequence shown here is derived from an EMBL/GenBank/DDBJ whole genome shotgun (WGS) entry which is preliminary data.</text>
</comment>
<dbReference type="RefSeq" id="WP_285758577.1">
    <property type="nucleotide sequence ID" value="NZ_BSQG01000002.1"/>
</dbReference>
<feature type="transmembrane region" description="Helical" evidence="1">
    <location>
        <begin position="81"/>
        <end position="99"/>
    </location>
</feature>
<evidence type="ECO:0000313" key="2">
    <source>
        <dbReference type="EMBL" id="GLU47481.1"/>
    </source>
</evidence>
<protein>
    <recommendedName>
        <fullName evidence="4">Transmembrane protein</fullName>
    </recommendedName>
</protein>
<keyword evidence="1" id="KW-0812">Transmembrane</keyword>
<dbReference type="EMBL" id="BSQG01000002">
    <property type="protein sequence ID" value="GLU47481.1"/>
    <property type="molecule type" value="Genomic_DNA"/>
</dbReference>
<dbReference type="AlphaFoldDB" id="A0A9W6P5K6"/>
<reference evidence="2" key="1">
    <citation type="submission" date="2023-02" db="EMBL/GenBank/DDBJ databases">
        <title>Nocardiopsis ansamitocini NBRC 112285.</title>
        <authorList>
            <person name="Ichikawa N."/>
            <person name="Sato H."/>
            <person name="Tonouchi N."/>
        </authorList>
    </citation>
    <scope>NUCLEOTIDE SEQUENCE</scope>
    <source>
        <strain evidence="2">NBRC 112285</strain>
    </source>
</reference>
<accession>A0A9W6P5K6</accession>
<dbReference type="Proteomes" id="UP001165092">
    <property type="component" value="Unassembled WGS sequence"/>
</dbReference>
<evidence type="ECO:0008006" key="4">
    <source>
        <dbReference type="Google" id="ProtNLM"/>
    </source>
</evidence>
<name>A0A9W6P5K6_9ACTN</name>
<proteinExistence type="predicted"/>